<gene>
    <name evidence="2" type="ORF">RFULGI_LOCUS1912</name>
</gene>
<dbReference type="AlphaFoldDB" id="A0A9N8ZBV4"/>
<name>A0A9N8ZBV4_9GLOM</name>
<feature type="region of interest" description="Disordered" evidence="1">
    <location>
        <begin position="1"/>
        <end position="41"/>
    </location>
</feature>
<proteinExistence type="predicted"/>
<organism evidence="2 3">
    <name type="scientific">Racocetra fulgida</name>
    <dbReference type="NCBI Taxonomy" id="60492"/>
    <lineage>
        <taxon>Eukaryota</taxon>
        <taxon>Fungi</taxon>
        <taxon>Fungi incertae sedis</taxon>
        <taxon>Mucoromycota</taxon>
        <taxon>Glomeromycotina</taxon>
        <taxon>Glomeromycetes</taxon>
        <taxon>Diversisporales</taxon>
        <taxon>Gigasporaceae</taxon>
        <taxon>Racocetra</taxon>
    </lineage>
</organism>
<evidence type="ECO:0000313" key="3">
    <source>
        <dbReference type="Proteomes" id="UP000789396"/>
    </source>
</evidence>
<dbReference type="Proteomes" id="UP000789396">
    <property type="component" value="Unassembled WGS sequence"/>
</dbReference>
<comment type="caution">
    <text evidence="2">The sequence shown here is derived from an EMBL/GenBank/DDBJ whole genome shotgun (WGS) entry which is preliminary data.</text>
</comment>
<sequence length="41" mass="4752">MQASTNTQQENVQSTETKLSRQAHAQKNKKLNHDQNQIEML</sequence>
<feature type="non-terminal residue" evidence="2">
    <location>
        <position position="41"/>
    </location>
</feature>
<dbReference type="EMBL" id="CAJVPZ010001321">
    <property type="protein sequence ID" value="CAG8489429.1"/>
    <property type="molecule type" value="Genomic_DNA"/>
</dbReference>
<accession>A0A9N8ZBV4</accession>
<evidence type="ECO:0000256" key="1">
    <source>
        <dbReference type="SAM" id="MobiDB-lite"/>
    </source>
</evidence>
<protein>
    <submittedName>
        <fullName evidence="2">11423_t:CDS:1</fullName>
    </submittedName>
</protein>
<reference evidence="2" key="1">
    <citation type="submission" date="2021-06" db="EMBL/GenBank/DDBJ databases">
        <authorList>
            <person name="Kallberg Y."/>
            <person name="Tangrot J."/>
            <person name="Rosling A."/>
        </authorList>
    </citation>
    <scope>NUCLEOTIDE SEQUENCE</scope>
    <source>
        <strain evidence="2">IN212</strain>
    </source>
</reference>
<feature type="compositionally biased region" description="Polar residues" evidence="1">
    <location>
        <begin position="1"/>
        <end position="17"/>
    </location>
</feature>
<keyword evidence="3" id="KW-1185">Reference proteome</keyword>
<evidence type="ECO:0000313" key="2">
    <source>
        <dbReference type="EMBL" id="CAG8489429.1"/>
    </source>
</evidence>